<dbReference type="Pfam" id="PF14223">
    <property type="entry name" value="Retrotran_gag_2"/>
    <property type="match status" value="1"/>
</dbReference>
<dbReference type="STRING" id="3983.A0A2C9V3K6"/>
<sequence length="172" mass="20517">MKSGETIAAMSTRFTDLINLLKAIEKGFEEAELVKKILRFLPKSWEAKTTIIFDTKDYTKYTYNELIRSLIAYKMMFKKEIIEKEKCKKIHTSESSDISSNEEEIAILARKFRRAFRKCENKYKKFVKKYGPKDDSQSHLHKNPKEVICYEYNKPNHIRFNCLKSKKKKKKR</sequence>
<accession>A0A2C9V3K6</accession>
<dbReference type="EMBL" id="CM004396">
    <property type="protein sequence ID" value="OAY38952.1"/>
    <property type="molecule type" value="Genomic_DNA"/>
</dbReference>
<evidence type="ECO:0008006" key="2">
    <source>
        <dbReference type="Google" id="ProtNLM"/>
    </source>
</evidence>
<name>A0A2C9V3K6_MANES</name>
<protein>
    <recommendedName>
        <fullName evidence="2">UBN2 domain-containing protein</fullName>
    </recommendedName>
</protein>
<evidence type="ECO:0000313" key="1">
    <source>
        <dbReference type="EMBL" id="OAY38952.1"/>
    </source>
</evidence>
<organism evidence="1">
    <name type="scientific">Manihot esculenta</name>
    <name type="common">Cassava</name>
    <name type="synonym">Jatropha manihot</name>
    <dbReference type="NCBI Taxonomy" id="3983"/>
    <lineage>
        <taxon>Eukaryota</taxon>
        <taxon>Viridiplantae</taxon>
        <taxon>Streptophyta</taxon>
        <taxon>Embryophyta</taxon>
        <taxon>Tracheophyta</taxon>
        <taxon>Spermatophyta</taxon>
        <taxon>Magnoliopsida</taxon>
        <taxon>eudicotyledons</taxon>
        <taxon>Gunneridae</taxon>
        <taxon>Pentapetalae</taxon>
        <taxon>rosids</taxon>
        <taxon>fabids</taxon>
        <taxon>Malpighiales</taxon>
        <taxon>Euphorbiaceae</taxon>
        <taxon>Crotonoideae</taxon>
        <taxon>Manihoteae</taxon>
        <taxon>Manihot</taxon>
    </lineage>
</organism>
<gene>
    <name evidence="1" type="ORF">MANES_10G055700</name>
</gene>
<proteinExistence type="predicted"/>
<dbReference type="AlphaFoldDB" id="A0A2C9V3K6"/>
<reference evidence="1" key="1">
    <citation type="submission" date="2016-02" db="EMBL/GenBank/DDBJ databases">
        <title>WGS assembly of Manihot esculenta.</title>
        <authorList>
            <person name="Bredeson J.V."/>
            <person name="Prochnik S.E."/>
            <person name="Lyons J.B."/>
            <person name="Schmutz J."/>
            <person name="Grimwood J."/>
            <person name="Vrebalov J."/>
            <person name="Bart R.S."/>
            <person name="Amuge T."/>
            <person name="Ferguson M.E."/>
            <person name="Green R."/>
            <person name="Putnam N."/>
            <person name="Stites J."/>
            <person name="Rounsley S."/>
            <person name="Rokhsar D.S."/>
        </authorList>
    </citation>
    <scope>NUCLEOTIDE SEQUENCE [LARGE SCALE GENOMIC DNA]</scope>
    <source>
        <tissue evidence="1">Leaf</tissue>
    </source>
</reference>